<name>A0A4Z0NT59_9HYPH</name>
<dbReference type="Gene3D" id="1.10.10.10">
    <property type="entry name" value="Winged helix-like DNA-binding domain superfamily/Winged helix DNA-binding domain"/>
    <property type="match status" value="1"/>
</dbReference>
<feature type="domain" description="RNA polymerase sigma-70 region 4" evidence="8">
    <location>
        <begin position="157"/>
        <end position="204"/>
    </location>
</feature>
<dbReference type="Pfam" id="PF04542">
    <property type="entry name" value="Sigma70_r2"/>
    <property type="match status" value="1"/>
</dbReference>
<evidence type="ECO:0000256" key="2">
    <source>
        <dbReference type="ARBA" id="ARBA00023015"/>
    </source>
</evidence>
<dbReference type="Gene3D" id="1.10.1740.10">
    <property type="match status" value="1"/>
</dbReference>
<evidence type="ECO:0000256" key="5">
    <source>
        <dbReference type="ARBA" id="ARBA00023163"/>
    </source>
</evidence>
<evidence type="ECO:0000313" key="10">
    <source>
        <dbReference type="Proteomes" id="UP000297535"/>
    </source>
</evidence>
<keyword evidence="3" id="KW-0731">Sigma factor</keyword>
<dbReference type="EMBL" id="SRLB01000008">
    <property type="protein sequence ID" value="TGD99327.1"/>
    <property type="molecule type" value="Genomic_DNA"/>
</dbReference>
<dbReference type="InterPro" id="IPR039425">
    <property type="entry name" value="RNA_pol_sigma-70-like"/>
</dbReference>
<dbReference type="InterPro" id="IPR013325">
    <property type="entry name" value="RNA_pol_sigma_r2"/>
</dbReference>
<gene>
    <name evidence="9" type="ORF">EU555_12475</name>
</gene>
<evidence type="ECO:0000256" key="4">
    <source>
        <dbReference type="ARBA" id="ARBA00023125"/>
    </source>
</evidence>
<feature type="compositionally biased region" description="Low complexity" evidence="6">
    <location>
        <begin position="1"/>
        <end position="15"/>
    </location>
</feature>
<dbReference type="GO" id="GO:0003677">
    <property type="term" value="F:DNA binding"/>
    <property type="evidence" value="ECO:0007669"/>
    <property type="project" value="UniProtKB-KW"/>
</dbReference>
<dbReference type="InterPro" id="IPR013324">
    <property type="entry name" value="RNA_pol_sigma_r3/r4-like"/>
</dbReference>
<organism evidence="9 10">
    <name type="scientific">Methylobacterium nonmethylotrophicum</name>
    <dbReference type="NCBI Taxonomy" id="1141884"/>
    <lineage>
        <taxon>Bacteria</taxon>
        <taxon>Pseudomonadati</taxon>
        <taxon>Pseudomonadota</taxon>
        <taxon>Alphaproteobacteria</taxon>
        <taxon>Hyphomicrobiales</taxon>
        <taxon>Methylobacteriaceae</taxon>
        <taxon>Methylobacterium</taxon>
    </lineage>
</organism>
<evidence type="ECO:0000259" key="8">
    <source>
        <dbReference type="Pfam" id="PF04545"/>
    </source>
</evidence>
<dbReference type="OrthoDB" id="9780326at2"/>
<protein>
    <submittedName>
        <fullName evidence="9">Sigma-70 family RNA polymerase sigma factor</fullName>
    </submittedName>
</protein>
<keyword evidence="4" id="KW-0238">DNA-binding</keyword>
<dbReference type="GO" id="GO:0016987">
    <property type="term" value="F:sigma factor activity"/>
    <property type="evidence" value="ECO:0007669"/>
    <property type="project" value="UniProtKB-KW"/>
</dbReference>
<dbReference type="SUPFAM" id="SSF88946">
    <property type="entry name" value="Sigma2 domain of RNA polymerase sigma factors"/>
    <property type="match status" value="1"/>
</dbReference>
<dbReference type="SUPFAM" id="SSF88659">
    <property type="entry name" value="Sigma3 and sigma4 domains of RNA polymerase sigma factors"/>
    <property type="match status" value="1"/>
</dbReference>
<dbReference type="PANTHER" id="PTHR43133">
    <property type="entry name" value="RNA POLYMERASE ECF-TYPE SIGMA FACTO"/>
    <property type="match status" value="1"/>
</dbReference>
<keyword evidence="10" id="KW-1185">Reference proteome</keyword>
<dbReference type="Proteomes" id="UP000297535">
    <property type="component" value="Unassembled WGS sequence"/>
</dbReference>
<dbReference type="Pfam" id="PF04545">
    <property type="entry name" value="Sigma70_r4"/>
    <property type="match status" value="1"/>
</dbReference>
<dbReference type="PANTHER" id="PTHR43133:SF8">
    <property type="entry name" value="RNA POLYMERASE SIGMA FACTOR HI_1459-RELATED"/>
    <property type="match status" value="1"/>
</dbReference>
<feature type="domain" description="RNA polymerase sigma-70 region 2" evidence="7">
    <location>
        <begin position="57"/>
        <end position="123"/>
    </location>
</feature>
<dbReference type="InterPro" id="IPR014284">
    <property type="entry name" value="RNA_pol_sigma-70_dom"/>
</dbReference>
<dbReference type="AlphaFoldDB" id="A0A4Z0NT59"/>
<keyword evidence="2" id="KW-0805">Transcription regulation</keyword>
<dbReference type="RefSeq" id="WP_135414960.1">
    <property type="nucleotide sequence ID" value="NZ_SRLB01000008.1"/>
</dbReference>
<dbReference type="InterPro" id="IPR007630">
    <property type="entry name" value="RNA_pol_sigma70_r4"/>
</dbReference>
<keyword evidence="5" id="KW-0804">Transcription</keyword>
<dbReference type="InterPro" id="IPR007627">
    <property type="entry name" value="RNA_pol_sigma70_r2"/>
</dbReference>
<proteinExistence type="inferred from homology"/>
<dbReference type="GO" id="GO:0006352">
    <property type="term" value="P:DNA-templated transcription initiation"/>
    <property type="evidence" value="ECO:0007669"/>
    <property type="project" value="InterPro"/>
</dbReference>
<feature type="region of interest" description="Disordered" evidence="6">
    <location>
        <begin position="1"/>
        <end position="41"/>
    </location>
</feature>
<comment type="caution">
    <text evidence="9">The sequence shown here is derived from an EMBL/GenBank/DDBJ whole genome shotgun (WGS) entry which is preliminary data.</text>
</comment>
<reference evidence="9 10" key="1">
    <citation type="submission" date="2019-04" db="EMBL/GenBank/DDBJ databases">
        <authorList>
            <person name="Feng G."/>
            <person name="Zhu H."/>
        </authorList>
    </citation>
    <scope>NUCLEOTIDE SEQUENCE [LARGE SCALE GENOMIC DNA]</scope>
    <source>
        <strain evidence="9 10">6HR-1</strain>
    </source>
</reference>
<dbReference type="CDD" id="cd06171">
    <property type="entry name" value="Sigma70_r4"/>
    <property type="match status" value="1"/>
</dbReference>
<dbReference type="InterPro" id="IPR036388">
    <property type="entry name" value="WH-like_DNA-bd_sf"/>
</dbReference>
<dbReference type="NCBIfam" id="TIGR02937">
    <property type="entry name" value="sigma70-ECF"/>
    <property type="match status" value="1"/>
</dbReference>
<evidence type="ECO:0000256" key="3">
    <source>
        <dbReference type="ARBA" id="ARBA00023082"/>
    </source>
</evidence>
<evidence type="ECO:0000259" key="7">
    <source>
        <dbReference type="Pfam" id="PF04542"/>
    </source>
</evidence>
<accession>A0A4Z0NT59</accession>
<evidence type="ECO:0000313" key="9">
    <source>
        <dbReference type="EMBL" id="TGD99327.1"/>
    </source>
</evidence>
<evidence type="ECO:0000256" key="1">
    <source>
        <dbReference type="ARBA" id="ARBA00010641"/>
    </source>
</evidence>
<evidence type="ECO:0000256" key="6">
    <source>
        <dbReference type="SAM" id="MobiDB-lite"/>
    </source>
</evidence>
<sequence length="218" mass="24064">MQPLAAPHLAAPDLPARSEAIAPDTVPREPSGAPPPDPDAALAARAAQGDRAAFEALLRRHYDRMHRIAWRMTGSRHDAEDLVQEVCCALVERIAGFRGEARVSTWMFGIVVNACRDHHRRRGTLARMKEGFGTLLRLHPAPDGRDLYRRTWLAGELARLDPALRETVVLVAGEGLTHAEAGRALGVAEATVSWRLHEARRRLKSDPLKTDPEERHGA</sequence>
<comment type="similarity">
    <text evidence="1">Belongs to the sigma-70 factor family. ECF subfamily.</text>
</comment>